<keyword evidence="5" id="KW-1185">Reference proteome</keyword>
<evidence type="ECO:0008006" key="6">
    <source>
        <dbReference type="Google" id="ProtNLM"/>
    </source>
</evidence>
<dbReference type="InterPro" id="IPR044210">
    <property type="entry name" value="Tfc3-like"/>
</dbReference>
<accession>A0A9D5HF35</accession>
<gene>
    <name evidence="4" type="ORF">J5N97_016336</name>
</gene>
<dbReference type="Pfam" id="PF24655">
    <property type="entry name" value="DUF7645"/>
    <property type="match status" value="1"/>
</dbReference>
<dbReference type="GO" id="GO:0003677">
    <property type="term" value="F:DNA binding"/>
    <property type="evidence" value="ECO:0007669"/>
    <property type="project" value="InterPro"/>
</dbReference>
<evidence type="ECO:0000256" key="1">
    <source>
        <dbReference type="SAM" id="MobiDB-lite"/>
    </source>
</evidence>
<feature type="domain" description="DUF7645" evidence="2">
    <location>
        <begin position="245"/>
        <end position="305"/>
    </location>
</feature>
<dbReference type="GO" id="GO:0006384">
    <property type="term" value="P:transcription initiation at RNA polymerase III promoter"/>
    <property type="evidence" value="ECO:0007669"/>
    <property type="project" value="InterPro"/>
</dbReference>
<name>A0A9D5HF35_9LILI</name>
<feature type="compositionally biased region" description="Basic and acidic residues" evidence="1">
    <location>
        <begin position="311"/>
        <end position="320"/>
    </location>
</feature>
<dbReference type="InterPro" id="IPR056064">
    <property type="entry name" value="DUF7647"/>
</dbReference>
<reference evidence="4" key="2">
    <citation type="journal article" date="2022" name="Hortic Res">
        <title>The genome of Dioscorea zingiberensis sheds light on the biosynthesis, origin and evolution of the medicinally important diosgenin saponins.</title>
        <authorList>
            <person name="Li Y."/>
            <person name="Tan C."/>
            <person name="Li Z."/>
            <person name="Guo J."/>
            <person name="Li S."/>
            <person name="Chen X."/>
            <person name="Wang C."/>
            <person name="Dai X."/>
            <person name="Yang H."/>
            <person name="Song W."/>
            <person name="Hou L."/>
            <person name="Xu J."/>
            <person name="Tong Z."/>
            <person name="Xu A."/>
            <person name="Yuan X."/>
            <person name="Wang W."/>
            <person name="Yang Q."/>
            <person name="Chen L."/>
            <person name="Sun Z."/>
            <person name="Wang K."/>
            <person name="Pan B."/>
            <person name="Chen J."/>
            <person name="Bao Y."/>
            <person name="Liu F."/>
            <person name="Qi X."/>
            <person name="Gang D.R."/>
            <person name="Wen J."/>
            <person name="Li J."/>
        </authorList>
    </citation>
    <scope>NUCLEOTIDE SEQUENCE</scope>
    <source>
        <strain evidence="4">Dzin_1.0</strain>
    </source>
</reference>
<dbReference type="AlphaFoldDB" id="A0A9D5HF35"/>
<evidence type="ECO:0000313" key="4">
    <source>
        <dbReference type="EMBL" id="KAJ0974371.1"/>
    </source>
</evidence>
<dbReference type="GO" id="GO:0000127">
    <property type="term" value="C:transcription factor TFIIIC complex"/>
    <property type="evidence" value="ECO:0007669"/>
    <property type="project" value="InterPro"/>
</dbReference>
<dbReference type="PANTHER" id="PTHR15180:SF1">
    <property type="entry name" value="GENERAL TRANSCRIPTION FACTOR 3C POLYPEPTIDE 1"/>
    <property type="match status" value="1"/>
</dbReference>
<evidence type="ECO:0000259" key="3">
    <source>
        <dbReference type="Pfam" id="PF24658"/>
    </source>
</evidence>
<dbReference type="InterPro" id="IPR056062">
    <property type="entry name" value="DUF7645"/>
</dbReference>
<dbReference type="GO" id="GO:0042791">
    <property type="term" value="P:5S class rRNA transcription by RNA polymerase III"/>
    <property type="evidence" value="ECO:0007669"/>
    <property type="project" value="TreeGrafter"/>
</dbReference>
<proteinExistence type="predicted"/>
<dbReference type="EMBL" id="JAGGNH010000004">
    <property type="protein sequence ID" value="KAJ0974371.1"/>
    <property type="molecule type" value="Genomic_DNA"/>
</dbReference>
<protein>
    <recommendedName>
        <fullName evidence="6">B-block binding subunit of TFIIIC</fullName>
    </recommendedName>
</protein>
<feature type="domain" description="DUF7647" evidence="3">
    <location>
        <begin position="67"/>
        <end position="244"/>
    </location>
</feature>
<dbReference type="Proteomes" id="UP001085076">
    <property type="component" value="Miscellaneous, Linkage group lg04"/>
</dbReference>
<feature type="region of interest" description="Disordered" evidence="1">
    <location>
        <begin position="308"/>
        <end position="329"/>
    </location>
</feature>
<evidence type="ECO:0000259" key="2">
    <source>
        <dbReference type="Pfam" id="PF24655"/>
    </source>
</evidence>
<dbReference type="OrthoDB" id="68020at2759"/>
<comment type="caution">
    <text evidence="4">The sequence shown here is derived from an EMBL/GenBank/DDBJ whole genome shotgun (WGS) entry which is preliminary data.</text>
</comment>
<dbReference type="PANTHER" id="PTHR15180">
    <property type="entry name" value="GENERAL TRANSCRIPTION FACTOR 3C POLYPEPTIDE 1"/>
    <property type="match status" value="1"/>
</dbReference>
<dbReference type="Pfam" id="PF24658">
    <property type="entry name" value="DUF7647"/>
    <property type="match status" value="1"/>
</dbReference>
<sequence>MSVERLSSNSDAQLAKSGDMRANGFVSAKMIRTKLLHYFLWGYLRSSFAMQNNFDSTKYEYDLNGSSDTCRLFAFDAAVKAMPLELFLQVVGSARMFDNLVKNCKLGMRLSDLPSQEYKQLMDTHATGRLSCVIDILLRLKLLRLVPEQMEEDVQRLPCAVLTHALELKPNIEEPLPKSFCSSNSCASNLHPKLRHEFLLTKKDTVDAYWETLEYCYAAADPESAKHAFPGSTVPEVFSSRSWASVRVMTVEQRAELLKRIAHDDPERKISFNECVKIARELNLTLEQVLRFSYDKRQSRINKYQSRSKAKLQEHSFEPKNHKRKQNSVDGLLGHTCTDDEAKESSLLTLPSLSVDNTQIITDSVPYGSIENGDYHSGRCKGDSLVAAAKESEQHKEDTASCSFIRECAFSRFKPMRRKKFTWTDITDRQLVMQYARHRAIVGARFHRVDWTSISDLPAPPDTCRRRMAMLRTDANIRKAVMRVCNILGERYAGYLNEIHNKHEKDFSCDINTERHIEDENLGANLCQNVPSMTETCHWDDFEDPDIKTAIEEVFQYKKMIKIEYLKRPGPRLDKEWANVPPMDGTQINSTISSCPGEATQNLVEEWGKSMTAASSSGRNKSISHRSHGRFVKLFGSRDINIKNQVCKSLSVANAVELLKLVFLNTSAAPQVQASLSATLHLYSENDIFAAFNYLKMKEYMVIGHGNQPFVLSQKFWHSASSSPFPVDSGKRAAKFSRWLDEQERDLLGDGVYLTPHIQCGECLLLFALVSSGKLCVSPCLPDEGIGEADETNNTKSVPIEPIDKRVKRKNLKRKSENGKLEIDGIVKKHKPLFTKTRTSVLERERFSWDQDSLKSWDKLLKYWPCSDTLEVYQVAFKVNAYDSIRVVDSSYRSKYYINALSDHSQESYLSTKSLVTSYEASQHQSQGNCSMIKTIQNDRSLNLCDGHNITIVDLSKKADQLGPVYESSEVSHATDDVHVQVETDFVKENVVENNESIAPGDSCLSQPILPWINGDGSVNTIVYKALSRRVLGHIMQNPGITEDDIISRMDVLNPQNCRQLLEVMILDNHIIPRMMLQTRNTSPPPILQSLLGSNFRATESVFRKHLFANPLSATLL</sequence>
<evidence type="ECO:0000313" key="5">
    <source>
        <dbReference type="Proteomes" id="UP001085076"/>
    </source>
</evidence>
<organism evidence="4 5">
    <name type="scientific">Dioscorea zingiberensis</name>
    <dbReference type="NCBI Taxonomy" id="325984"/>
    <lineage>
        <taxon>Eukaryota</taxon>
        <taxon>Viridiplantae</taxon>
        <taxon>Streptophyta</taxon>
        <taxon>Embryophyta</taxon>
        <taxon>Tracheophyta</taxon>
        <taxon>Spermatophyta</taxon>
        <taxon>Magnoliopsida</taxon>
        <taxon>Liliopsida</taxon>
        <taxon>Dioscoreales</taxon>
        <taxon>Dioscoreaceae</taxon>
        <taxon>Dioscorea</taxon>
    </lineage>
</organism>
<reference evidence="4" key="1">
    <citation type="submission" date="2021-03" db="EMBL/GenBank/DDBJ databases">
        <authorList>
            <person name="Li Z."/>
            <person name="Yang C."/>
        </authorList>
    </citation>
    <scope>NUCLEOTIDE SEQUENCE</scope>
    <source>
        <strain evidence="4">Dzin_1.0</strain>
        <tissue evidence="4">Leaf</tissue>
    </source>
</reference>